<evidence type="ECO:0000259" key="1">
    <source>
        <dbReference type="SMART" id="SM01007"/>
    </source>
</evidence>
<dbReference type="InterPro" id="IPR036409">
    <property type="entry name" value="Aldolase_II/adducin_N_sf"/>
</dbReference>
<dbReference type="InterPro" id="IPR001303">
    <property type="entry name" value="Aldolase_II/adducin_N"/>
</dbReference>
<name>A0A134A057_9FIRM</name>
<accession>A0A134A057</accession>
<dbReference type="RefSeq" id="WP_060930187.1">
    <property type="nucleotide sequence ID" value="NZ_KQ959774.1"/>
</dbReference>
<comment type="caution">
    <text evidence="2">The sequence shown here is derived from an EMBL/GenBank/DDBJ whole genome shotgun (WGS) entry which is preliminary data.</text>
</comment>
<dbReference type="SMART" id="SM01007">
    <property type="entry name" value="Aldolase_II"/>
    <property type="match status" value="1"/>
</dbReference>
<sequence>MREEILGLVEISKYAGMREDLVQAGGGNTSVKDSEYMYVKASGCQLSEVRDDFGYSKVDYKKLNGLMEEFLGNGVDYDKDTISKIENDMLNACLIDGKRPSIETFLHAMSGKYVIHSHAVLVNILLSTKNGMKILSELFPEAVFVDYYAPGLRLAMACYKEYKKVNKSLDTVFFKNHGFLVSGDTYEEAIERNEYIVNSVAKYLKINNQNEVKVTEVYNTVKNLFPEFSGIVYLAQHHKVLEYAKMLDGKEWNHRLSPDSIVYIGKKVLSVKSEDDFESELSKFGALYGIPGVIILDRQAYILSDNIKKAKDIESVLAWTAEILINNNSEDICSLKEDDINFLLNWDAEKYRKAMK</sequence>
<dbReference type="PATRIC" id="fig|467210.3.peg.169"/>
<dbReference type="SUPFAM" id="SSF53639">
    <property type="entry name" value="AraD/HMP-PK domain-like"/>
    <property type="match status" value="1"/>
</dbReference>
<dbReference type="Proteomes" id="UP000070394">
    <property type="component" value="Unassembled WGS sequence"/>
</dbReference>
<protein>
    <submittedName>
        <fullName evidence="2">Class II Aldolase and Adducin domain protein</fullName>
    </submittedName>
</protein>
<dbReference type="Gene3D" id="3.40.225.10">
    <property type="entry name" value="Class II aldolase/adducin N-terminal domain"/>
    <property type="match status" value="1"/>
</dbReference>
<dbReference type="Pfam" id="PF00596">
    <property type="entry name" value="Aldolase_II"/>
    <property type="match status" value="1"/>
</dbReference>
<proteinExistence type="predicted"/>
<organism evidence="2 3">
    <name type="scientific">Lachnoanaerobaculum saburreum</name>
    <dbReference type="NCBI Taxonomy" id="467210"/>
    <lineage>
        <taxon>Bacteria</taxon>
        <taxon>Bacillati</taxon>
        <taxon>Bacillota</taxon>
        <taxon>Clostridia</taxon>
        <taxon>Lachnospirales</taxon>
        <taxon>Lachnospiraceae</taxon>
        <taxon>Lachnoanaerobaculum</taxon>
    </lineage>
</organism>
<dbReference type="AlphaFoldDB" id="A0A134A057"/>
<feature type="domain" description="Class II aldolase/adducin N-terminal" evidence="1">
    <location>
        <begin position="6"/>
        <end position="204"/>
    </location>
</feature>
<dbReference type="OrthoDB" id="9774430at2"/>
<dbReference type="STRING" id="467210.HMPREF1866_00171"/>
<reference evidence="3" key="1">
    <citation type="submission" date="2016-01" db="EMBL/GenBank/DDBJ databases">
        <authorList>
            <person name="Mitreva M."/>
            <person name="Pepin K.H."/>
            <person name="Mihindukulasuriya K.A."/>
            <person name="Fulton R."/>
            <person name="Fronick C."/>
            <person name="O'Laughlin M."/>
            <person name="Miner T."/>
            <person name="Herter B."/>
            <person name="Rosa B.A."/>
            <person name="Cordes M."/>
            <person name="Tomlinson C."/>
            <person name="Wollam A."/>
            <person name="Palsikar V.B."/>
            <person name="Mardis E.R."/>
            <person name="Wilson R.K."/>
        </authorList>
    </citation>
    <scope>NUCLEOTIDE SEQUENCE [LARGE SCALE GENOMIC DNA]</scope>
    <source>
        <strain evidence="3">DNF00896</strain>
    </source>
</reference>
<evidence type="ECO:0000313" key="2">
    <source>
        <dbReference type="EMBL" id="KXB61074.1"/>
    </source>
</evidence>
<keyword evidence="3" id="KW-1185">Reference proteome</keyword>
<dbReference type="EMBL" id="LSDA01000004">
    <property type="protein sequence ID" value="KXB61074.1"/>
    <property type="molecule type" value="Genomic_DNA"/>
</dbReference>
<gene>
    <name evidence="2" type="ORF">HMPREF1866_00171</name>
</gene>
<evidence type="ECO:0000313" key="3">
    <source>
        <dbReference type="Proteomes" id="UP000070394"/>
    </source>
</evidence>